<dbReference type="AlphaFoldDB" id="A0A917CWL7"/>
<keyword evidence="3" id="KW-1185">Reference proteome</keyword>
<accession>A0A917CWL7</accession>
<reference evidence="2" key="1">
    <citation type="journal article" date="2014" name="Int. J. Syst. Evol. Microbiol.">
        <title>Complete genome sequence of Corynebacterium casei LMG S-19264T (=DSM 44701T), isolated from a smear-ripened cheese.</title>
        <authorList>
            <consortium name="US DOE Joint Genome Institute (JGI-PGF)"/>
            <person name="Walter F."/>
            <person name="Albersmeier A."/>
            <person name="Kalinowski J."/>
            <person name="Ruckert C."/>
        </authorList>
    </citation>
    <scope>NUCLEOTIDE SEQUENCE</scope>
    <source>
        <strain evidence="2">CGMCC 1.12181</strain>
    </source>
</reference>
<keyword evidence="1" id="KW-1133">Transmembrane helix</keyword>
<gene>
    <name evidence="2" type="ORF">GCM10011365_23500</name>
</gene>
<name>A0A917CWL7_9GAMM</name>
<keyword evidence="1" id="KW-0812">Transmembrane</keyword>
<keyword evidence="1" id="KW-0472">Membrane</keyword>
<comment type="caution">
    <text evidence="2">The sequence shown here is derived from an EMBL/GenBank/DDBJ whole genome shotgun (WGS) entry which is preliminary data.</text>
</comment>
<protein>
    <submittedName>
        <fullName evidence="2">Uncharacterized protein</fullName>
    </submittedName>
</protein>
<dbReference type="EMBL" id="BMEO01000014">
    <property type="protein sequence ID" value="GGG01586.1"/>
    <property type="molecule type" value="Genomic_DNA"/>
</dbReference>
<sequence length="441" mass="50147">MNKKNIIIIVVVAALVALPWWRINHNSEFFVEGVMSHLSHLGDWSYRDHSVSVSGDIAIKGVQFKPRGYQDVIHVDSITVTTDARDLLFTKSTDLLVKLPSELTVNFNQVRLPDANSRLLSQILKSNYYPVVMGYLGAFGCGEGPGPSFSVAQWQAMGVLQPIFDVKFTYALVDEYNIDFNINIHSPDNWYSTWSGGLARANNDERLAFHDTIVDTLYYYYADQGFNSRRNQYCGKEKQPTFAAYRSKSSDALQQMLRIYAGGEMSSKLANQYQRSLQPDVEYNAIFKLKEPKYIFEMAGWSQSELFKNSTIEAALGEQEYQDIKLSKIDHLDLDIDTLRRDMEQREAVLKQREQKANKPKELIRRIKTHVGGQQKKEYTLKNWSDAIGQSVKIKTKRGRPIFGVLKGISANQVTVSTRFKSGDATINISRKDVLSISIAH</sequence>
<reference evidence="2" key="2">
    <citation type="submission" date="2020-09" db="EMBL/GenBank/DDBJ databases">
        <authorList>
            <person name="Sun Q."/>
            <person name="Zhou Y."/>
        </authorList>
    </citation>
    <scope>NUCLEOTIDE SEQUENCE</scope>
    <source>
        <strain evidence="2">CGMCC 1.12181</strain>
    </source>
</reference>
<dbReference type="RefSeq" id="WP_188365954.1">
    <property type="nucleotide sequence ID" value="NZ_BAABJF010000020.1"/>
</dbReference>
<evidence type="ECO:0000313" key="3">
    <source>
        <dbReference type="Proteomes" id="UP000605253"/>
    </source>
</evidence>
<proteinExistence type="predicted"/>
<feature type="transmembrane region" description="Helical" evidence="1">
    <location>
        <begin position="7"/>
        <end position="23"/>
    </location>
</feature>
<evidence type="ECO:0000313" key="2">
    <source>
        <dbReference type="EMBL" id="GGG01586.1"/>
    </source>
</evidence>
<organism evidence="2 3">
    <name type="scientific">Marinicella pacifica</name>
    <dbReference type="NCBI Taxonomy" id="1171543"/>
    <lineage>
        <taxon>Bacteria</taxon>
        <taxon>Pseudomonadati</taxon>
        <taxon>Pseudomonadota</taxon>
        <taxon>Gammaproteobacteria</taxon>
        <taxon>Lysobacterales</taxon>
        <taxon>Marinicellaceae</taxon>
        <taxon>Marinicella</taxon>
    </lineage>
</organism>
<dbReference type="Proteomes" id="UP000605253">
    <property type="component" value="Unassembled WGS sequence"/>
</dbReference>
<evidence type="ECO:0000256" key="1">
    <source>
        <dbReference type="SAM" id="Phobius"/>
    </source>
</evidence>